<dbReference type="GO" id="GO:0006310">
    <property type="term" value="P:DNA recombination"/>
    <property type="evidence" value="ECO:0007669"/>
    <property type="project" value="UniProtKB-KW"/>
</dbReference>
<dbReference type="PANTHER" id="PTHR30563">
    <property type="entry name" value="DNA RECOMBINATION PROTEIN RMUC"/>
    <property type="match status" value="1"/>
</dbReference>
<organism evidence="3">
    <name type="scientific">mine drainage metagenome</name>
    <dbReference type="NCBI Taxonomy" id="410659"/>
    <lineage>
        <taxon>unclassified sequences</taxon>
        <taxon>metagenomes</taxon>
        <taxon>ecological metagenomes</taxon>
    </lineage>
</organism>
<dbReference type="InterPro" id="IPR003798">
    <property type="entry name" value="DNA_recombination_RmuC"/>
</dbReference>
<dbReference type="EMBL" id="MLJW01000146">
    <property type="protein sequence ID" value="OIQ96560.1"/>
    <property type="molecule type" value="Genomic_DNA"/>
</dbReference>
<reference evidence="3" key="1">
    <citation type="submission" date="2016-10" db="EMBL/GenBank/DDBJ databases">
        <title>Sequence of Gallionella enrichment culture.</title>
        <authorList>
            <person name="Poehlein A."/>
            <person name="Muehling M."/>
            <person name="Daniel R."/>
        </authorList>
    </citation>
    <scope>NUCLEOTIDE SEQUENCE</scope>
</reference>
<keyword evidence="2" id="KW-0233">DNA recombination</keyword>
<gene>
    <name evidence="3" type="ORF">GALL_213860</name>
</gene>
<dbReference type="AlphaFoldDB" id="A0A1J5RK71"/>
<evidence type="ECO:0000313" key="3">
    <source>
        <dbReference type="EMBL" id="OIQ96560.1"/>
    </source>
</evidence>
<keyword evidence="1" id="KW-0175">Coiled coil</keyword>
<evidence type="ECO:0000256" key="2">
    <source>
        <dbReference type="ARBA" id="ARBA00023172"/>
    </source>
</evidence>
<dbReference type="Pfam" id="PF02646">
    <property type="entry name" value="RmuC"/>
    <property type="match status" value="1"/>
</dbReference>
<protein>
    <submittedName>
        <fullName evidence="3">RmuC family protein</fullName>
    </submittedName>
</protein>
<evidence type="ECO:0000256" key="1">
    <source>
        <dbReference type="ARBA" id="ARBA00023054"/>
    </source>
</evidence>
<name>A0A1J5RK71_9ZZZZ</name>
<proteinExistence type="predicted"/>
<accession>A0A1J5RK71</accession>
<comment type="caution">
    <text evidence="3">The sequence shown here is derived from an EMBL/GenBank/DDBJ whole genome shotgun (WGS) entry which is preliminary data.</text>
</comment>
<dbReference type="PANTHER" id="PTHR30563:SF0">
    <property type="entry name" value="DNA RECOMBINATION PROTEIN RMUC"/>
    <property type="match status" value="1"/>
</dbReference>
<sequence>MLIALAALVLGAATLLAALLLLRRAAAAQAQITDLALALPHALARQIAPELERLERSIRGDMAAEREAQARQGKDLRDEVGGGLKGLSELQKGTLDNFGQQITRLTQSLDQRLEAFSRQAAEQAKAGEARQEQLRQAVEARLAQLQQGNEAKLEQMRQTVDEKLQGTLEKRLGESFKLVSERLEQVHKGLGEMQSLASGVGDLKKVLTNVKTRGTWGEIQLGNLLEQMLTPEQYLANAACRDGSAERVEYVIRLPGRGEDGGDGEVWLPIDAKFPREDYERLLDSAEQADADGVDAAAKALEARVKSFAKDISGKYINPPRTTDFAILFLPTEGLYAELLRRPGLMDQLQRDHRITLCGPTTLSALLNSLQMGFRTLAIQKRSSEVWEILGAVKSEFGKYGEVLDKVQKKLHEASNSIEDISRRKRAIDRKLRSVTELPAPAAEDLLALSAADEE</sequence>